<organism evidence="1 2">
    <name type="scientific">Blastopirellula marina</name>
    <dbReference type="NCBI Taxonomy" id="124"/>
    <lineage>
        <taxon>Bacteria</taxon>
        <taxon>Pseudomonadati</taxon>
        <taxon>Planctomycetota</taxon>
        <taxon>Planctomycetia</taxon>
        <taxon>Pirellulales</taxon>
        <taxon>Pirellulaceae</taxon>
        <taxon>Blastopirellula</taxon>
    </lineage>
</organism>
<name>A0A2S8G4H5_9BACT</name>
<accession>A0A2S8G4H5</accession>
<evidence type="ECO:0000313" key="2">
    <source>
        <dbReference type="Proteomes" id="UP000240009"/>
    </source>
</evidence>
<protein>
    <submittedName>
        <fullName evidence="1">Uncharacterized protein</fullName>
    </submittedName>
</protein>
<dbReference type="Proteomes" id="UP000240009">
    <property type="component" value="Unassembled WGS sequence"/>
</dbReference>
<gene>
    <name evidence="1" type="ORF">C5Y96_05645</name>
</gene>
<dbReference type="EMBL" id="PUIA01000016">
    <property type="protein sequence ID" value="PQO39337.1"/>
    <property type="molecule type" value="Genomic_DNA"/>
</dbReference>
<comment type="caution">
    <text evidence="1">The sequence shown here is derived from an EMBL/GenBank/DDBJ whole genome shotgun (WGS) entry which is preliminary data.</text>
</comment>
<dbReference type="AlphaFoldDB" id="A0A2S8G4H5"/>
<evidence type="ECO:0000313" key="1">
    <source>
        <dbReference type="EMBL" id="PQO39337.1"/>
    </source>
</evidence>
<proteinExistence type="predicted"/>
<sequence length="385" mass="42419">MYRDCCCGEATQCLLASASGLDIFQSNYQRFKVGDDIADVLEVVSGSWSFFDFGGFDYGVFCNNYGNSEPAIALFKDGYGVNSSQHGSNSFTPEATYTPGTSSAGTPKFAGLVFDYLDADNYHWQGQAYYSGALRNQRLTRVASGSPTYLVDGPNYPTTFGDPEPGYDTAWARRRHGSNLIYYGHKESRTVPNSRVHEKAISTTFHGGRRHGFYVDPDMEASFYTYRMMLGETAKFPCYSPRLSLDSIAGDMYLTLGSALTNNNCSLCSSLTGTKTLTVSGGFHSYSFGNCDCSPTDATSKELRIIARPFYSNVTTYYRWLVIISNTVLDSWPSSPFGEYQNECDQITAIYESDGGPYPQTLNKLDEFIGDACVGSFPVTMSISN</sequence>
<reference evidence="1 2" key="1">
    <citation type="submission" date="2018-02" db="EMBL/GenBank/DDBJ databases">
        <title>Comparative genomes isolates from brazilian mangrove.</title>
        <authorList>
            <person name="Araujo J.E."/>
            <person name="Taketani R.G."/>
            <person name="Silva M.C.P."/>
            <person name="Loureco M.V."/>
            <person name="Andreote F.D."/>
        </authorList>
    </citation>
    <scope>NUCLEOTIDE SEQUENCE [LARGE SCALE GENOMIC DNA]</scope>
    <source>
        <strain evidence="1 2">HEX-2 MGV</strain>
    </source>
</reference>